<dbReference type="Pfam" id="PF04525">
    <property type="entry name" value="LOR"/>
    <property type="match status" value="1"/>
</dbReference>
<evidence type="ECO:0000313" key="2">
    <source>
        <dbReference type="EMBL" id="KAK3669973.1"/>
    </source>
</evidence>
<accession>A0AAE0TMP5</accession>
<dbReference type="Proteomes" id="UP001274830">
    <property type="component" value="Unassembled WGS sequence"/>
</dbReference>
<sequence length="197" mass="21907">MAPHLAPFQPPLGPQPANAHIYSPHQVTLQMKEKVFSLSGDDFTIRTVDGLDVCTCHGKMVSARDRKKFTDMAGNDLFTLKNKMLSISKSFHGESPHGQHDFEVKGHFKLIGSHSTVTFKNAADGVQVELEVKGDWMDRSAEISYGGRPVAAIQRSYFNVREIWGDKQTYFVVVAPNVDLSLIAGLCICLDEKENEK</sequence>
<dbReference type="SUPFAM" id="SSF54518">
    <property type="entry name" value="Tubby C-terminal domain-like"/>
    <property type="match status" value="1"/>
</dbReference>
<comment type="similarity">
    <text evidence="1">Belongs to the LOR family.</text>
</comment>
<evidence type="ECO:0000256" key="1">
    <source>
        <dbReference type="ARBA" id="ARBA00005437"/>
    </source>
</evidence>
<dbReference type="InterPro" id="IPR007612">
    <property type="entry name" value="LOR"/>
</dbReference>
<evidence type="ECO:0000313" key="3">
    <source>
        <dbReference type="Proteomes" id="UP001274830"/>
    </source>
</evidence>
<evidence type="ECO:0008006" key="4">
    <source>
        <dbReference type="Google" id="ProtNLM"/>
    </source>
</evidence>
<keyword evidence="3" id="KW-1185">Reference proteome</keyword>
<reference evidence="2" key="1">
    <citation type="submission" date="2023-07" db="EMBL/GenBank/DDBJ databases">
        <title>Black Yeasts Isolated from many extreme environments.</title>
        <authorList>
            <person name="Coleine C."/>
            <person name="Stajich J.E."/>
            <person name="Selbmann L."/>
        </authorList>
    </citation>
    <scope>NUCLEOTIDE SEQUENCE</scope>
    <source>
        <strain evidence="2">CCFEE 5485</strain>
    </source>
</reference>
<dbReference type="InterPro" id="IPR025659">
    <property type="entry name" value="Tubby-like_C"/>
</dbReference>
<dbReference type="PANTHER" id="PTHR31087">
    <property type="match status" value="1"/>
</dbReference>
<name>A0AAE0TMP5_9PEZI</name>
<dbReference type="EMBL" id="JAUTXT010000066">
    <property type="protein sequence ID" value="KAK3669973.1"/>
    <property type="molecule type" value="Genomic_DNA"/>
</dbReference>
<dbReference type="PANTHER" id="PTHR31087:SF161">
    <property type="entry name" value="TUBBY C 2 FAMILY PROTEIN"/>
    <property type="match status" value="1"/>
</dbReference>
<dbReference type="InterPro" id="IPR038595">
    <property type="entry name" value="LOR_sf"/>
</dbReference>
<organism evidence="2 3">
    <name type="scientific">Recurvomyces mirabilis</name>
    <dbReference type="NCBI Taxonomy" id="574656"/>
    <lineage>
        <taxon>Eukaryota</taxon>
        <taxon>Fungi</taxon>
        <taxon>Dikarya</taxon>
        <taxon>Ascomycota</taxon>
        <taxon>Pezizomycotina</taxon>
        <taxon>Dothideomycetes</taxon>
        <taxon>Dothideomycetidae</taxon>
        <taxon>Mycosphaerellales</taxon>
        <taxon>Teratosphaeriaceae</taxon>
        <taxon>Recurvomyces</taxon>
    </lineage>
</organism>
<protein>
    <recommendedName>
        <fullName evidence="4">Tubby C-terminal-like domain-containing protein</fullName>
    </recommendedName>
</protein>
<proteinExistence type="inferred from homology"/>
<dbReference type="AlphaFoldDB" id="A0AAE0TMP5"/>
<gene>
    <name evidence="2" type="ORF">LTR78_010145</name>
</gene>
<dbReference type="Gene3D" id="2.40.160.200">
    <property type="entry name" value="LURP1-related"/>
    <property type="match status" value="1"/>
</dbReference>
<comment type="caution">
    <text evidence="2">The sequence shown here is derived from an EMBL/GenBank/DDBJ whole genome shotgun (WGS) entry which is preliminary data.</text>
</comment>